<name>A0A8J2KC89_9HEXA</name>
<dbReference type="EMBL" id="CAJVCH010241160">
    <property type="protein sequence ID" value="CAG7732999.1"/>
    <property type="molecule type" value="Genomic_DNA"/>
</dbReference>
<proteinExistence type="predicted"/>
<protein>
    <submittedName>
        <fullName evidence="1">Uncharacterized protein</fullName>
    </submittedName>
</protein>
<dbReference type="Proteomes" id="UP000708208">
    <property type="component" value="Unassembled WGS sequence"/>
</dbReference>
<evidence type="ECO:0000313" key="1">
    <source>
        <dbReference type="EMBL" id="CAG7732999.1"/>
    </source>
</evidence>
<keyword evidence="2" id="KW-1185">Reference proteome</keyword>
<comment type="caution">
    <text evidence="1">The sequence shown here is derived from an EMBL/GenBank/DDBJ whole genome shotgun (WGS) entry which is preliminary data.</text>
</comment>
<dbReference type="AlphaFoldDB" id="A0A8J2KC89"/>
<organism evidence="1 2">
    <name type="scientific">Allacma fusca</name>
    <dbReference type="NCBI Taxonomy" id="39272"/>
    <lineage>
        <taxon>Eukaryota</taxon>
        <taxon>Metazoa</taxon>
        <taxon>Ecdysozoa</taxon>
        <taxon>Arthropoda</taxon>
        <taxon>Hexapoda</taxon>
        <taxon>Collembola</taxon>
        <taxon>Symphypleona</taxon>
        <taxon>Sminthuridae</taxon>
        <taxon>Allacma</taxon>
    </lineage>
</organism>
<accession>A0A8J2KC89</accession>
<feature type="non-terminal residue" evidence="1">
    <location>
        <position position="1"/>
    </location>
</feature>
<evidence type="ECO:0000313" key="2">
    <source>
        <dbReference type="Proteomes" id="UP000708208"/>
    </source>
</evidence>
<sequence length="52" mass="5797">APSFIISRIPGFGYPIREGIALALKCDIDANPWSRPIWMKVEKAFFASQSIS</sequence>
<dbReference type="OrthoDB" id="9442762at2759"/>
<gene>
    <name evidence="1" type="ORF">AFUS01_LOCUS21472</name>
</gene>
<reference evidence="1" key="1">
    <citation type="submission" date="2021-06" db="EMBL/GenBank/DDBJ databases">
        <authorList>
            <person name="Hodson N. C."/>
            <person name="Mongue J. A."/>
            <person name="Jaron S. K."/>
        </authorList>
    </citation>
    <scope>NUCLEOTIDE SEQUENCE</scope>
</reference>